<gene>
    <name evidence="2" type="ORF">PDM29_01420</name>
</gene>
<evidence type="ECO:0000313" key="2">
    <source>
        <dbReference type="EMBL" id="WNH52956.1"/>
    </source>
</evidence>
<keyword evidence="3" id="KW-1185">Reference proteome</keyword>
<evidence type="ECO:0008006" key="4">
    <source>
        <dbReference type="Google" id="ProtNLM"/>
    </source>
</evidence>
<name>A0ABY9YQ30_9GAMM</name>
<organism evidence="2 3">
    <name type="scientific">Stenotrophomonas oahuensis</name>
    <dbReference type="NCBI Taxonomy" id="3003271"/>
    <lineage>
        <taxon>Bacteria</taxon>
        <taxon>Pseudomonadati</taxon>
        <taxon>Pseudomonadota</taxon>
        <taxon>Gammaproteobacteria</taxon>
        <taxon>Lysobacterales</taxon>
        <taxon>Lysobacteraceae</taxon>
        <taxon>Stenotrophomonas</taxon>
    </lineage>
</organism>
<protein>
    <recommendedName>
        <fullName evidence="4">Effector protein BipC</fullName>
    </recommendedName>
</protein>
<dbReference type="EMBL" id="CP115541">
    <property type="protein sequence ID" value="WNH52956.1"/>
    <property type="molecule type" value="Genomic_DNA"/>
</dbReference>
<feature type="compositionally biased region" description="Polar residues" evidence="1">
    <location>
        <begin position="249"/>
        <end position="258"/>
    </location>
</feature>
<feature type="region of interest" description="Disordered" evidence="1">
    <location>
        <begin position="247"/>
        <end position="270"/>
    </location>
</feature>
<accession>A0ABY9YQ30</accession>
<reference evidence="2 3" key="1">
    <citation type="submission" date="2022-12" db="EMBL/GenBank/DDBJ databases">
        <title>Two new species, Stenotrophomonas aracearum and Stenotrophomonas oahuensis, isolated from Anthurium (Araceae family) in Hawaii.</title>
        <authorList>
            <person name="Chunag S.C."/>
            <person name="Dobhal S."/>
            <person name="Alvarez A."/>
            <person name="Arif M."/>
        </authorList>
    </citation>
    <scope>NUCLEOTIDE SEQUENCE [LARGE SCALE GENOMIC DNA]</scope>
    <source>
        <strain evidence="2 3">A5586</strain>
    </source>
</reference>
<dbReference type="RefSeq" id="WP_311192124.1">
    <property type="nucleotide sequence ID" value="NZ_CP115541.1"/>
</dbReference>
<proteinExistence type="predicted"/>
<dbReference type="Proteomes" id="UP001302072">
    <property type="component" value="Chromosome"/>
</dbReference>
<evidence type="ECO:0000313" key="3">
    <source>
        <dbReference type="Proteomes" id="UP001302072"/>
    </source>
</evidence>
<sequence length="419" mass="44510">MTIGIAVPNALQHVQSVLPGETKARSDTPVKVEEMSAAQIANLTHAVAERLIAEGTTAIGELVNLRAPTIPLGEAATLLRGIIAKLPAMLAGLVPTDPIKTEPGTELRLTEAAAVNAVRTDTAVQPDTAFSEPATGGDVDATNRLANLGAWIKGNPFANLLTFLRQLLLEFESMDRRNNSHMIILNREMTIRAGELGVEKAKQNVVATALAAGVTAAVGGAAVHQSFKSTKIQTGSNVDHLNKAHRTAVDSSRTNHAARSNPLPSAEHRGARNLDGSAVKQQGGDARAAADLQDDMTSYTSAMKQTTRQVASEKDPEFLHSAHSYRMAQSQIPASNAMFLNTISSSAGGVANAGMQIEVEQTEAERLLIQSVAETFKRVADAHQDQQVKNREMREATGQLLETLMNLASSTSSHIISKS</sequence>
<evidence type="ECO:0000256" key="1">
    <source>
        <dbReference type="SAM" id="MobiDB-lite"/>
    </source>
</evidence>